<feature type="transmembrane region" description="Helical" evidence="9">
    <location>
        <begin position="333"/>
        <end position="360"/>
    </location>
</feature>
<comment type="subunit">
    <text evidence="9">Homodimer.</text>
</comment>
<protein>
    <recommendedName>
        <fullName evidence="9">Magnesium transporter MgtE</fullName>
    </recommendedName>
</protein>
<dbReference type="InterPro" id="IPR006667">
    <property type="entry name" value="SLC41_membr_dom"/>
</dbReference>
<gene>
    <name evidence="11" type="ORF">HNQ58_002078</name>
</gene>
<dbReference type="InterPro" id="IPR046342">
    <property type="entry name" value="CBS_dom_sf"/>
</dbReference>
<dbReference type="InterPro" id="IPR036739">
    <property type="entry name" value="SLC41_membr_dom_sf"/>
</dbReference>
<evidence type="ECO:0000256" key="4">
    <source>
        <dbReference type="ARBA" id="ARBA00022692"/>
    </source>
</evidence>
<dbReference type="PROSITE" id="PS51371">
    <property type="entry name" value="CBS"/>
    <property type="match status" value="2"/>
</dbReference>
<feature type="domain" description="CBS" evidence="10">
    <location>
        <begin position="223"/>
        <end position="280"/>
    </location>
</feature>
<proteinExistence type="inferred from homology"/>
<comment type="function">
    <text evidence="9">Acts as a magnesium transporter.</text>
</comment>
<evidence type="ECO:0000256" key="9">
    <source>
        <dbReference type="RuleBase" id="RU362011"/>
    </source>
</evidence>
<feature type="transmembrane region" description="Helical" evidence="9">
    <location>
        <begin position="307"/>
        <end position="327"/>
    </location>
</feature>
<dbReference type="SUPFAM" id="SSF158791">
    <property type="entry name" value="MgtE N-terminal domain-like"/>
    <property type="match status" value="1"/>
</dbReference>
<feature type="transmembrane region" description="Helical" evidence="9">
    <location>
        <begin position="445"/>
        <end position="468"/>
    </location>
</feature>
<dbReference type="Proteomes" id="UP000519004">
    <property type="component" value="Unassembled WGS sequence"/>
</dbReference>
<dbReference type="Pfam" id="PF03448">
    <property type="entry name" value="MgtE_N"/>
    <property type="match status" value="1"/>
</dbReference>
<keyword evidence="5 9" id="KW-0460">Magnesium</keyword>
<dbReference type="EMBL" id="JACHHX010000015">
    <property type="protein sequence ID" value="MBB5016167.1"/>
    <property type="molecule type" value="Genomic_DNA"/>
</dbReference>
<dbReference type="Gene3D" id="3.10.580.10">
    <property type="entry name" value="CBS-domain"/>
    <property type="match status" value="1"/>
</dbReference>
<comment type="caution">
    <text evidence="11">The sequence shown here is derived from an EMBL/GenBank/DDBJ whole genome shotgun (WGS) entry which is preliminary data.</text>
</comment>
<dbReference type="SUPFAM" id="SSF161093">
    <property type="entry name" value="MgtE membrane domain-like"/>
    <property type="match status" value="1"/>
</dbReference>
<dbReference type="NCBIfam" id="TIGR00400">
    <property type="entry name" value="mgtE"/>
    <property type="match status" value="1"/>
</dbReference>
<evidence type="ECO:0000256" key="6">
    <source>
        <dbReference type="ARBA" id="ARBA00022989"/>
    </source>
</evidence>
<dbReference type="CDD" id="cd04606">
    <property type="entry name" value="CBS_pair_Mg_transporter"/>
    <property type="match status" value="1"/>
</dbReference>
<feature type="transmembrane region" description="Helical" evidence="9">
    <location>
        <begin position="407"/>
        <end position="433"/>
    </location>
</feature>
<evidence type="ECO:0000256" key="1">
    <source>
        <dbReference type="ARBA" id="ARBA00004141"/>
    </source>
</evidence>
<evidence type="ECO:0000256" key="5">
    <source>
        <dbReference type="ARBA" id="ARBA00022842"/>
    </source>
</evidence>
<feature type="domain" description="CBS" evidence="10">
    <location>
        <begin position="159"/>
        <end position="221"/>
    </location>
</feature>
<evidence type="ECO:0000256" key="8">
    <source>
        <dbReference type="PROSITE-ProRule" id="PRU00703"/>
    </source>
</evidence>
<dbReference type="PANTHER" id="PTHR43773:SF1">
    <property type="entry name" value="MAGNESIUM TRANSPORTER MGTE"/>
    <property type="match status" value="1"/>
</dbReference>
<reference evidence="11 12" key="1">
    <citation type="submission" date="2020-08" db="EMBL/GenBank/DDBJ databases">
        <title>Genomic Encyclopedia of Type Strains, Phase IV (KMG-IV): sequencing the most valuable type-strain genomes for metagenomic binning, comparative biology and taxonomic classification.</title>
        <authorList>
            <person name="Goeker M."/>
        </authorList>
    </citation>
    <scope>NUCLEOTIDE SEQUENCE [LARGE SCALE GENOMIC DNA]</scope>
    <source>
        <strain evidence="11 12">DSM 25897</strain>
    </source>
</reference>
<keyword evidence="4 9" id="KW-0812">Transmembrane</keyword>
<dbReference type="Gene3D" id="1.25.60.10">
    <property type="entry name" value="MgtE N-terminal domain-like"/>
    <property type="match status" value="1"/>
</dbReference>
<dbReference type="GO" id="GO:0015095">
    <property type="term" value="F:magnesium ion transmembrane transporter activity"/>
    <property type="evidence" value="ECO:0007669"/>
    <property type="project" value="UniProtKB-UniRule"/>
</dbReference>
<keyword evidence="9" id="KW-1003">Cell membrane</keyword>
<dbReference type="SMART" id="SM00924">
    <property type="entry name" value="MgtE_N"/>
    <property type="match status" value="1"/>
</dbReference>
<comment type="similarity">
    <text evidence="2 9">Belongs to the SLC41A transporter family.</text>
</comment>
<keyword evidence="7 9" id="KW-0472">Membrane</keyword>
<dbReference type="Pfam" id="PF00571">
    <property type="entry name" value="CBS"/>
    <property type="match status" value="2"/>
</dbReference>
<feature type="transmembrane region" description="Helical" evidence="9">
    <location>
        <begin position="381"/>
        <end position="401"/>
    </location>
</feature>
<evidence type="ECO:0000313" key="11">
    <source>
        <dbReference type="EMBL" id="MBB5016167.1"/>
    </source>
</evidence>
<keyword evidence="12" id="KW-1185">Reference proteome</keyword>
<keyword evidence="3 9" id="KW-0813">Transport</keyword>
<dbReference type="GO" id="GO:0005886">
    <property type="term" value="C:plasma membrane"/>
    <property type="evidence" value="ECO:0007669"/>
    <property type="project" value="UniProtKB-SubCell"/>
</dbReference>
<dbReference type="InterPro" id="IPR038076">
    <property type="entry name" value="MgtE_N_sf"/>
</dbReference>
<name>A0A7W7Y140_9GAMM</name>
<keyword evidence="8" id="KW-0129">CBS domain</keyword>
<comment type="subcellular location">
    <subcellularLocation>
        <location evidence="9">Cell membrane</location>
        <topology evidence="9">Multi-pass membrane protein</topology>
    </subcellularLocation>
    <subcellularLocation>
        <location evidence="1">Membrane</location>
        <topology evidence="1">Multi-pass membrane protein</topology>
    </subcellularLocation>
</comment>
<evidence type="ECO:0000256" key="3">
    <source>
        <dbReference type="ARBA" id="ARBA00022448"/>
    </source>
</evidence>
<dbReference type="Gene3D" id="1.10.357.20">
    <property type="entry name" value="SLC41 divalent cation transporters, integral membrane domain"/>
    <property type="match status" value="1"/>
</dbReference>
<evidence type="ECO:0000313" key="12">
    <source>
        <dbReference type="Proteomes" id="UP000519004"/>
    </source>
</evidence>
<dbReference type="InterPro" id="IPR006668">
    <property type="entry name" value="Mg_transptr_MgtE_intracell_dom"/>
</dbReference>
<evidence type="ECO:0000259" key="10">
    <source>
        <dbReference type="PROSITE" id="PS51371"/>
    </source>
</evidence>
<keyword evidence="6 9" id="KW-1133">Transmembrane helix</keyword>
<evidence type="ECO:0000256" key="7">
    <source>
        <dbReference type="ARBA" id="ARBA00023136"/>
    </source>
</evidence>
<dbReference type="InterPro" id="IPR000644">
    <property type="entry name" value="CBS_dom"/>
</dbReference>
<dbReference type="GO" id="GO:0046872">
    <property type="term" value="F:metal ion binding"/>
    <property type="evidence" value="ECO:0007669"/>
    <property type="project" value="UniProtKB-KW"/>
</dbReference>
<accession>A0A7W7Y140</accession>
<dbReference type="PANTHER" id="PTHR43773">
    <property type="entry name" value="MAGNESIUM TRANSPORTER MGTE"/>
    <property type="match status" value="1"/>
</dbReference>
<evidence type="ECO:0000256" key="2">
    <source>
        <dbReference type="ARBA" id="ARBA00009749"/>
    </source>
</evidence>
<sequence>MIHNNNNDTLAELRALAQPGDAAFDIALAAEAVSRCLDRGDTASVQAWFEDLQAADIADILAELDQPHAALALSLIPLEERAVVFGYLPKARQAELVATLRRREIVELFHEMSADERADLFNALPEHEQERVLPALAQAEREDIRRLSSYAEGTAGAVMTSEYATLGADLTAREAVEELRRVAPDKETIYDAYIVDGDRRLVGVVSLRDLIVAPPTARVAEIMETDVVYARVDDSRKSAAEKIARYDLTALPVINGGDRLVGIITADDAMDVAEAESTDSFHKVGTVGPLGASLRDASTWLLFQKRVFWLVVLVFGNIFSGAGIAFFEDTIASHIALVFFLPLLIDSGGNAGSQSATLMVRALATGDVQMRDWGRMLGREIGVALLLGLVMAVAVSVLGVIRGGPQIAMVVSLTMICVVLVGSLIGMSLPFVLSRLKFDPATASAPLITTIADAAGVLIYFAIASMLLPELAAMSDAAG</sequence>
<dbReference type="AlphaFoldDB" id="A0A7W7Y140"/>
<dbReference type="Pfam" id="PF01769">
    <property type="entry name" value="MgtE"/>
    <property type="match status" value="1"/>
</dbReference>
<keyword evidence="9" id="KW-0479">Metal-binding</keyword>
<dbReference type="SUPFAM" id="SSF54631">
    <property type="entry name" value="CBS-domain pair"/>
    <property type="match status" value="1"/>
</dbReference>
<dbReference type="RefSeq" id="WP_183948838.1">
    <property type="nucleotide sequence ID" value="NZ_JACHHX010000015.1"/>
</dbReference>
<dbReference type="InterPro" id="IPR006669">
    <property type="entry name" value="MgtE_transporter"/>
</dbReference>
<dbReference type="SMART" id="SM00116">
    <property type="entry name" value="CBS"/>
    <property type="match status" value="2"/>
</dbReference>
<organism evidence="11 12">
    <name type="scientific">Rehaibacterium terrae</name>
    <dbReference type="NCBI Taxonomy" id="1341696"/>
    <lineage>
        <taxon>Bacteria</taxon>
        <taxon>Pseudomonadati</taxon>
        <taxon>Pseudomonadota</taxon>
        <taxon>Gammaproteobacteria</taxon>
        <taxon>Lysobacterales</taxon>
        <taxon>Lysobacteraceae</taxon>
        <taxon>Rehaibacterium</taxon>
    </lineage>
</organism>